<dbReference type="Pfam" id="PF00091">
    <property type="entry name" value="Tubulin"/>
    <property type="match status" value="1"/>
</dbReference>
<accession>A0AAV9IUR1</accession>
<dbReference type="PROSITE" id="PS00227">
    <property type="entry name" value="TUBULIN"/>
    <property type="match status" value="1"/>
</dbReference>
<dbReference type="GO" id="GO:0007017">
    <property type="term" value="P:microtubule-based process"/>
    <property type="evidence" value="ECO:0007669"/>
    <property type="project" value="InterPro"/>
</dbReference>
<dbReference type="InterPro" id="IPR036525">
    <property type="entry name" value="Tubulin/FtsZ_GTPase_sf"/>
</dbReference>
<dbReference type="SUPFAM" id="SSF52490">
    <property type="entry name" value="Tubulin nucleotide-binding domain-like"/>
    <property type="match status" value="1"/>
</dbReference>
<dbReference type="GO" id="GO:0032153">
    <property type="term" value="C:cell division site"/>
    <property type="evidence" value="ECO:0007669"/>
    <property type="project" value="TreeGrafter"/>
</dbReference>
<dbReference type="FunFam" id="3.40.50.1440:FF:000001">
    <property type="entry name" value="Cell division protein FtsZ"/>
    <property type="match status" value="1"/>
</dbReference>
<comment type="caution">
    <text evidence="8">The sequence shown here is derived from an EMBL/GenBank/DDBJ whole genome shotgun (WGS) entry which is preliminary data.</text>
</comment>
<keyword evidence="4" id="KW-0342">GTP-binding</keyword>
<evidence type="ECO:0000259" key="6">
    <source>
        <dbReference type="SMART" id="SM00864"/>
    </source>
</evidence>
<dbReference type="GO" id="GO:0051301">
    <property type="term" value="P:cell division"/>
    <property type="evidence" value="ECO:0007669"/>
    <property type="project" value="TreeGrafter"/>
</dbReference>
<evidence type="ECO:0000313" key="9">
    <source>
        <dbReference type="Proteomes" id="UP001301350"/>
    </source>
</evidence>
<evidence type="ECO:0000256" key="4">
    <source>
        <dbReference type="ARBA" id="ARBA00023134"/>
    </source>
</evidence>
<dbReference type="Pfam" id="PF12327">
    <property type="entry name" value="FtsZ_C"/>
    <property type="match status" value="1"/>
</dbReference>
<dbReference type="AlphaFoldDB" id="A0AAV9IUR1"/>
<dbReference type="InterPro" id="IPR018316">
    <property type="entry name" value="Tubulin/FtsZ_2-layer-sand-dom"/>
</dbReference>
<dbReference type="CDD" id="cd02201">
    <property type="entry name" value="FtsZ_type1"/>
    <property type="match status" value="1"/>
</dbReference>
<evidence type="ECO:0000256" key="5">
    <source>
        <dbReference type="SAM" id="MobiDB-lite"/>
    </source>
</evidence>
<dbReference type="InterPro" id="IPR020805">
    <property type="entry name" value="Cell_div_FtsZ_CS"/>
</dbReference>
<keyword evidence="9" id="KW-1185">Reference proteome</keyword>
<keyword evidence="3" id="KW-0547">Nucleotide-binding</keyword>
<dbReference type="GO" id="GO:0005737">
    <property type="term" value="C:cytoplasm"/>
    <property type="evidence" value="ECO:0007669"/>
    <property type="project" value="TreeGrafter"/>
</dbReference>
<comment type="similarity">
    <text evidence="1">Belongs to the FtsZ family.</text>
</comment>
<gene>
    <name evidence="8" type="ORF">CDCA_CDCA06G1850</name>
</gene>
<dbReference type="Proteomes" id="UP001301350">
    <property type="component" value="Unassembled WGS sequence"/>
</dbReference>
<dbReference type="InterPro" id="IPR003008">
    <property type="entry name" value="Tubulin_FtsZ_GTPase"/>
</dbReference>
<dbReference type="NCBIfam" id="TIGR00065">
    <property type="entry name" value="ftsZ"/>
    <property type="match status" value="1"/>
</dbReference>
<name>A0AAV9IUR1_CYACA</name>
<dbReference type="InterPro" id="IPR000158">
    <property type="entry name" value="Cell_div_FtsZ"/>
</dbReference>
<dbReference type="InterPro" id="IPR017975">
    <property type="entry name" value="Tubulin_CS"/>
</dbReference>
<dbReference type="SUPFAM" id="SSF55307">
    <property type="entry name" value="Tubulin C-terminal domain-like"/>
    <property type="match status" value="1"/>
</dbReference>
<keyword evidence="2" id="KW-0963">Cytoplasm</keyword>
<dbReference type="PANTHER" id="PTHR30314">
    <property type="entry name" value="CELL DIVISION PROTEIN FTSZ-RELATED"/>
    <property type="match status" value="1"/>
</dbReference>
<dbReference type="InterPro" id="IPR008280">
    <property type="entry name" value="Tub_FtsZ_C"/>
</dbReference>
<reference evidence="8 9" key="1">
    <citation type="submission" date="2022-07" db="EMBL/GenBank/DDBJ databases">
        <title>Genome-wide signatures of adaptation to extreme environments.</title>
        <authorList>
            <person name="Cho C.H."/>
            <person name="Yoon H.S."/>
        </authorList>
    </citation>
    <scope>NUCLEOTIDE SEQUENCE [LARGE SCALE GENOMIC DNA]</scope>
    <source>
        <strain evidence="8 9">DBV 063 E5</strain>
    </source>
</reference>
<evidence type="ECO:0000256" key="2">
    <source>
        <dbReference type="ARBA" id="ARBA00022490"/>
    </source>
</evidence>
<dbReference type="InterPro" id="IPR024757">
    <property type="entry name" value="FtsZ_C"/>
</dbReference>
<feature type="domain" description="Tubulin/FtsZ GTPase" evidence="6">
    <location>
        <begin position="135"/>
        <end position="327"/>
    </location>
</feature>
<dbReference type="SMART" id="SM00865">
    <property type="entry name" value="Tubulin_C"/>
    <property type="match status" value="1"/>
</dbReference>
<sequence length="443" mass="46354">MRDWLRLAGAMRHWDRLLGLLGGEASRRSAAQWSAWREPSWRGAVGTSRGRTPPRNAAPPRTPLITNANSNGWQQLRMRTLLTGAYAGHRSAVVSHANEFQHHLLDRAAATSSTSSAQTASKPAVDPLAAGVLPKISVVGVGGAGGNAVNNMIASSLSGVEFVVTNTDAQALSLSLSRRCVQLGAMLTEGLGAGARPDVGRAAAEESFEAIKNELRGSHMVFVTAGMGGGTGSGAAPVVARAAAELGCLTVGVVTTPFLFEGAHRAKVAQAGIAEISQCVDTLIVIPNQNLFKIANARTTMMEAFRLADQVLYSGVRSVTDLMTVPGLVNLDFADVRSVMSEMGKAMMGTGEVEMEGGSEERAVRACEAAVRNPLLDDASLRGARGVLVNITGGPDMTLFEVDAAAHRVREEVDADANIIFGSAFDESMLGKLRVSVVATGIP</sequence>
<feature type="region of interest" description="Disordered" evidence="5">
    <location>
        <begin position="43"/>
        <end position="62"/>
    </location>
</feature>
<dbReference type="PROSITE" id="PS01135">
    <property type="entry name" value="FTSZ_2"/>
    <property type="match status" value="1"/>
</dbReference>
<dbReference type="EMBL" id="JANCYW010000006">
    <property type="protein sequence ID" value="KAK4535825.1"/>
    <property type="molecule type" value="Genomic_DNA"/>
</dbReference>
<evidence type="ECO:0000256" key="3">
    <source>
        <dbReference type="ARBA" id="ARBA00022741"/>
    </source>
</evidence>
<dbReference type="InterPro" id="IPR045061">
    <property type="entry name" value="FtsZ/CetZ"/>
</dbReference>
<dbReference type="PROSITE" id="PS01134">
    <property type="entry name" value="FTSZ_1"/>
    <property type="match status" value="1"/>
</dbReference>
<dbReference type="GO" id="GO:0005525">
    <property type="term" value="F:GTP binding"/>
    <property type="evidence" value="ECO:0007669"/>
    <property type="project" value="UniProtKB-KW"/>
</dbReference>
<dbReference type="PRINTS" id="PR00423">
    <property type="entry name" value="CELLDVISFTSZ"/>
</dbReference>
<protein>
    <submittedName>
        <fullName evidence="8">Uncharacterized protein</fullName>
    </submittedName>
</protein>
<evidence type="ECO:0000259" key="7">
    <source>
        <dbReference type="SMART" id="SM00865"/>
    </source>
</evidence>
<dbReference type="GO" id="GO:0005874">
    <property type="term" value="C:microtubule"/>
    <property type="evidence" value="ECO:0007669"/>
    <property type="project" value="InterPro"/>
</dbReference>
<dbReference type="PANTHER" id="PTHR30314:SF3">
    <property type="entry name" value="MITOCHONDRIAL DIVISION PROTEIN FSZA"/>
    <property type="match status" value="1"/>
</dbReference>
<dbReference type="GO" id="GO:0003924">
    <property type="term" value="F:GTPase activity"/>
    <property type="evidence" value="ECO:0007669"/>
    <property type="project" value="InterPro"/>
</dbReference>
<evidence type="ECO:0000256" key="1">
    <source>
        <dbReference type="ARBA" id="ARBA00009690"/>
    </source>
</evidence>
<proteinExistence type="inferred from homology"/>
<organism evidence="8 9">
    <name type="scientific">Cyanidium caldarium</name>
    <name type="common">Red alga</name>
    <dbReference type="NCBI Taxonomy" id="2771"/>
    <lineage>
        <taxon>Eukaryota</taxon>
        <taxon>Rhodophyta</taxon>
        <taxon>Bangiophyceae</taxon>
        <taxon>Cyanidiales</taxon>
        <taxon>Cyanidiaceae</taxon>
        <taxon>Cyanidium</taxon>
    </lineage>
</organism>
<evidence type="ECO:0000313" key="8">
    <source>
        <dbReference type="EMBL" id="KAK4535825.1"/>
    </source>
</evidence>
<dbReference type="FunFam" id="3.30.1330.20:FF:000011">
    <property type="entry name" value="Cell division protein FtsZ"/>
    <property type="match status" value="1"/>
</dbReference>
<dbReference type="Gene3D" id="3.40.50.1440">
    <property type="entry name" value="Tubulin/FtsZ, GTPase domain"/>
    <property type="match status" value="1"/>
</dbReference>
<feature type="domain" description="Tubulin/FtsZ 2-layer sandwich" evidence="7">
    <location>
        <begin position="329"/>
        <end position="443"/>
    </location>
</feature>
<dbReference type="HAMAP" id="MF_00909">
    <property type="entry name" value="FtsZ"/>
    <property type="match status" value="1"/>
</dbReference>
<dbReference type="SMART" id="SM00864">
    <property type="entry name" value="Tubulin"/>
    <property type="match status" value="1"/>
</dbReference>